<feature type="transmembrane region" description="Helical" evidence="6">
    <location>
        <begin position="418"/>
        <end position="441"/>
    </location>
</feature>
<dbReference type="CDD" id="cd17317">
    <property type="entry name" value="MFS_SLC22"/>
    <property type="match status" value="1"/>
</dbReference>
<protein>
    <recommendedName>
        <fullName evidence="7">Major facilitator superfamily (MFS) profile domain-containing protein</fullName>
    </recommendedName>
</protein>
<organism evidence="8 9">
    <name type="scientific">Penaeus vannamei</name>
    <name type="common">Whiteleg shrimp</name>
    <name type="synonym">Litopenaeus vannamei</name>
    <dbReference type="NCBI Taxonomy" id="6689"/>
    <lineage>
        <taxon>Eukaryota</taxon>
        <taxon>Metazoa</taxon>
        <taxon>Ecdysozoa</taxon>
        <taxon>Arthropoda</taxon>
        <taxon>Crustacea</taxon>
        <taxon>Multicrustacea</taxon>
        <taxon>Malacostraca</taxon>
        <taxon>Eumalacostraca</taxon>
        <taxon>Eucarida</taxon>
        <taxon>Decapoda</taxon>
        <taxon>Dendrobranchiata</taxon>
        <taxon>Penaeoidea</taxon>
        <taxon>Penaeidae</taxon>
        <taxon>Penaeus</taxon>
    </lineage>
</organism>
<comment type="caution">
    <text evidence="8">The sequence shown here is derived from an EMBL/GenBank/DDBJ whole genome shotgun (WGS) entry which is preliminary data.</text>
</comment>
<evidence type="ECO:0000259" key="7">
    <source>
        <dbReference type="PROSITE" id="PS50850"/>
    </source>
</evidence>
<feature type="transmembrane region" description="Helical" evidence="6">
    <location>
        <begin position="330"/>
        <end position="351"/>
    </location>
</feature>
<feature type="transmembrane region" description="Helical" evidence="6">
    <location>
        <begin position="384"/>
        <end position="406"/>
    </location>
</feature>
<keyword evidence="2 6" id="KW-0812">Transmembrane</keyword>
<dbReference type="AlphaFoldDB" id="A0A423TFF3"/>
<evidence type="ECO:0000313" key="8">
    <source>
        <dbReference type="EMBL" id="ROT75214.1"/>
    </source>
</evidence>
<keyword evidence="4 6" id="KW-0472">Membrane</keyword>
<feature type="transmembrane region" description="Helical" evidence="6">
    <location>
        <begin position="213"/>
        <end position="234"/>
    </location>
</feature>
<reference evidence="8 9" key="2">
    <citation type="submission" date="2019-01" db="EMBL/GenBank/DDBJ databases">
        <title>The decoding of complex shrimp genome reveals the adaptation for benthos swimmer, frequently molting mechanism and breeding impact on genome.</title>
        <authorList>
            <person name="Sun Y."/>
            <person name="Gao Y."/>
            <person name="Yu Y."/>
        </authorList>
    </citation>
    <scope>NUCLEOTIDE SEQUENCE [LARGE SCALE GENOMIC DNA]</scope>
    <source>
        <tissue evidence="8">Muscle</tissue>
    </source>
</reference>
<feature type="transmembrane region" description="Helical" evidence="6">
    <location>
        <begin position="447"/>
        <end position="464"/>
    </location>
</feature>
<dbReference type="Pfam" id="PF00083">
    <property type="entry name" value="Sugar_tr"/>
    <property type="match status" value="1"/>
</dbReference>
<evidence type="ECO:0000256" key="6">
    <source>
        <dbReference type="SAM" id="Phobius"/>
    </source>
</evidence>
<evidence type="ECO:0000313" key="9">
    <source>
        <dbReference type="Proteomes" id="UP000283509"/>
    </source>
</evidence>
<accession>A0A423TFF3</accession>
<dbReference type="InterPro" id="IPR020846">
    <property type="entry name" value="MFS_dom"/>
</dbReference>
<keyword evidence="3 6" id="KW-1133">Transmembrane helix</keyword>
<feature type="region of interest" description="Disordered" evidence="5">
    <location>
        <begin position="508"/>
        <end position="533"/>
    </location>
</feature>
<dbReference type="OrthoDB" id="6343530at2759"/>
<dbReference type="InterPro" id="IPR036259">
    <property type="entry name" value="MFS_trans_sf"/>
</dbReference>
<feature type="transmembrane region" description="Helical" evidence="6">
    <location>
        <begin position="291"/>
        <end position="310"/>
    </location>
</feature>
<keyword evidence="9" id="KW-1185">Reference proteome</keyword>
<feature type="transmembrane region" description="Helical" evidence="6">
    <location>
        <begin position="106"/>
        <end position="124"/>
    </location>
</feature>
<evidence type="ECO:0000256" key="5">
    <source>
        <dbReference type="SAM" id="MobiDB-lite"/>
    </source>
</evidence>
<feature type="transmembrane region" description="Helical" evidence="6">
    <location>
        <begin position="187"/>
        <end position="207"/>
    </location>
</feature>
<evidence type="ECO:0000256" key="4">
    <source>
        <dbReference type="ARBA" id="ARBA00023136"/>
    </source>
</evidence>
<feature type="region of interest" description="Disordered" evidence="5">
    <location>
        <begin position="261"/>
        <end position="286"/>
    </location>
</feature>
<name>A0A423TFF3_PENVA</name>
<feature type="domain" description="Major facilitator superfamily (MFS) profile" evidence="7">
    <location>
        <begin position="32"/>
        <end position="471"/>
    </location>
</feature>
<feature type="transmembrane region" description="Helical" evidence="6">
    <location>
        <begin position="155"/>
        <end position="175"/>
    </location>
</feature>
<dbReference type="SUPFAM" id="SSF103473">
    <property type="entry name" value="MFS general substrate transporter"/>
    <property type="match status" value="1"/>
</dbReference>
<dbReference type="EMBL" id="QCYY01001799">
    <property type="protein sequence ID" value="ROT75214.1"/>
    <property type="molecule type" value="Genomic_DNA"/>
</dbReference>
<dbReference type="PANTHER" id="PTHR24064">
    <property type="entry name" value="SOLUTE CARRIER FAMILY 22 MEMBER"/>
    <property type="match status" value="1"/>
</dbReference>
<feature type="transmembrane region" description="Helical" evidence="6">
    <location>
        <begin position="358"/>
        <end position="378"/>
    </location>
</feature>
<dbReference type="PROSITE" id="PS50850">
    <property type="entry name" value="MFS"/>
    <property type="match status" value="1"/>
</dbReference>
<comment type="subcellular location">
    <subcellularLocation>
        <location evidence="1">Membrane</location>
        <topology evidence="1">Multi-pass membrane protein</topology>
    </subcellularLocation>
</comment>
<dbReference type="Gene3D" id="1.20.1250.20">
    <property type="entry name" value="MFS general substrate transporter like domains"/>
    <property type="match status" value="1"/>
</dbReference>
<evidence type="ECO:0000256" key="3">
    <source>
        <dbReference type="ARBA" id="ARBA00022989"/>
    </source>
</evidence>
<feature type="transmembrane region" description="Helical" evidence="6">
    <location>
        <begin position="21"/>
        <end position="39"/>
    </location>
</feature>
<dbReference type="InterPro" id="IPR005828">
    <property type="entry name" value="MFS_sugar_transport-like"/>
</dbReference>
<dbReference type="Proteomes" id="UP000283509">
    <property type="component" value="Unassembled WGS sequence"/>
</dbReference>
<gene>
    <name evidence="8" type="ORF">C7M84_006241</name>
</gene>
<evidence type="ECO:0000256" key="2">
    <source>
        <dbReference type="ARBA" id="ARBA00022692"/>
    </source>
</evidence>
<dbReference type="GO" id="GO:0022857">
    <property type="term" value="F:transmembrane transporter activity"/>
    <property type="evidence" value="ECO:0007669"/>
    <property type="project" value="InterPro"/>
</dbReference>
<proteinExistence type="predicted"/>
<reference evidence="8 9" key="1">
    <citation type="submission" date="2018-04" db="EMBL/GenBank/DDBJ databases">
        <authorList>
            <person name="Zhang X."/>
            <person name="Yuan J."/>
            <person name="Li F."/>
            <person name="Xiang J."/>
        </authorList>
    </citation>
    <scope>NUCLEOTIDE SEQUENCE [LARGE SCALE GENOMIC DNA]</scope>
    <source>
        <tissue evidence="8">Muscle</tissue>
    </source>
</reference>
<feature type="transmembrane region" description="Helical" evidence="6">
    <location>
        <begin position="131"/>
        <end position="149"/>
    </location>
</feature>
<evidence type="ECO:0000256" key="1">
    <source>
        <dbReference type="ARBA" id="ARBA00004141"/>
    </source>
</evidence>
<dbReference type="InterPro" id="IPR005829">
    <property type="entry name" value="Sugar_transporter_CS"/>
</dbReference>
<dbReference type="GO" id="GO:0016020">
    <property type="term" value="C:membrane"/>
    <property type="evidence" value="ECO:0007669"/>
    <property type="project" value="UniProtKB-SubCell"/>
</dbReference>
<sequence length="533" mass="58449">MQYTVDDVFELIGQFGWSQRTYFLLLGILQIFVAPQMLLNVFTGLDPSFECYEKNASSTAKPLINKCINNDPQECRLSYTSEYKSFASEWNLICSEKYKVAMVQSVWMGGVMTGALVLGSVADVIGRLKTLMVSILGTIAFEGFSAFAPTLMIMIILRFLGGICCALVILVSFVLSQELIGTSWRSFCGMCVAMVFAIGIGIYSWLASIMSDWRTLTLVCSLSGIVFLLLPCYVPESPRWLVTQGKNDEAKVVLEDMAKKNRKSKELPSHWELKSSGGKNKEKKSNGVRDLVSHPYVLLLTLIQIFSWFVNSCTYYGLTMAASNLGGDVYISTALSGLIEIPACITAAAVIDRVGRRITLCTAMLLGGTACVLIQFIPVKYVTVITGLALCGKLSISASFSVAYVHSAEIFPTIIRNSAVGIVSVAARVGGIVAPFILMLGDFIPNMQFTVFGLMTFLAGVLNLKLPETLGQPMPENIADVIAFRNNEKVVKSGKKYQKLNMVDEEVGAETVRPRTPTKKGEVREDQEPLLEE</sequence>
<dbReference type="PROSITE" id="PS00216">
    <property type="entry name" value="SUGAR_TRANSPORT_1"/>
    <property type="match status" value="1"/>
</dbReference>